<dbReference type="PANTHER" id="PTHR43280:SF28">
    <property type="entry name" value="HTH-TYPE TRANSCRIPTIONAL ACTIVATOR RHAS"/>
    <property type="match status" value="1"/>
</dbReference>
<dbReference type="Pfam" id="PF12833">
    <property type="entry name" value="HTH_18"/>
    <property type="match status" value="1"/>
</dbReference>
<dbReference type="Gene3D" id="1.10.10.60">
    <property type="entry name" value="Homeodomain-like"/>
    <property type="match status" value="2"/>
</dbReference>
<feature type="domain" description="HTH araC/xylS-type" evidence="4">
    <location>
        <begin position="33"/>
        <end position="132"/>
    </location>
</feature>
<organism evidence="5 6">
    <name type="scientific">Paenibacillus chondroitinus</name>
    <dbReference type="NCBI Taxonomy" id="59842"/>
    <lineage>
        <taxon>Bacteria</taxon>
        <taxon>Bacillati</taxon>
        <taxon>Bacillota</taxon>
        <taxon>Bacilli</taxon>
        <taxon>Bacillales</taxon>
        <taxon>Paenibacillaceae</taxon>
        <taxon>Paenibacillus</taxon>
    </lineage>
</organism>
<dbReference type="PANTHER" id="PTHR43280">
    <property type="entry name" value="ARAC-FAMILY TRANSCRIPTIONAL REGULATOR"/>
    <property type="match status" value="1"/>
</dbReference>
<keyword evidence="2" id="KW-0238">DNA-binding</keyword>
<keyword evidence="3" id="KW-0804">Transcription</keyword>
<dbReference type="EMBL" id="JAROBY010000026">
    <property type="protein sequence ID" value="MEB4795556.1"/>
    <property type="molecule type" value="Genomic_DNA"/>
</dbReference>
<evidence type="ECO:0000313" key="5">
    <source>
        <dbReference type="EMBL" id="MEB4795556.1"/>
    </source>
</evidence>
<evidence type="ECO:0000256" key="2">
    <source>
        <dbReference type="ARBA" id="ARBA00023125"/>
    </source>
</evidence>
<name>A0ABU6DDI7_9BACL</name>
<evidence type="ECO:0000313" key="6">
    <source>
        <dbReference type="Proteomes" id="UP001355653"/>
    </source>
</evidence>
<dbReference type="InterPro" id="IPR018060">
    <property type="entry name" value="HTH_AraC"/>
</dbReference>
<gene>
    <name evidence="5" type="ORF">P5G65_16770</name>
</gene>
<keyword evidence="6" id="KW-1185">Reference proteome</keyword>
<dbReference type="Proteomes" id="UP001355653">
    <property type="component" value="Unassembled WGS sequence"/>
</dbReference>
<dbReference type="SUPFAM" id="SSF46689">
    <property type="entry name" value="Homeodomain-like"/>
    <property type="match status" value="2"/>
</dbReference>
<reference evidence="5 6" key="1">
    <citation type="submission" date="2023-03" db="EMBL/GenBank/DDBJ databases">
        <title>Bacillus Genome Sequencing.</title>
        <authorList>
            <person name="Dunlap C."/>
        </authorList>
    </citation>
    <scope>NUCLEOTIDE SEQUENCE [LARGE SCALE GENOMIC DNA]</scope>
    <source>
        <strain evidence="5 6">NRS-1351</strain>
    </source>
</reference>
<evidence type="ECO:0000256" key="1">
    <source>
        <dbReference type="ARBA" id="ARBA00023015"/>
    </source>
</evidence>
<dbReference type="PROSITE" id="PS01124">
    <property type="entry name" value="HTH_ARAC_FAMILY_2"/>
    <property type="match status" value="1"/>
</dbReference>
<evidence type="ECO:0000259" key="4">
    <source>
        <dbReference type="PROSITE" id="PS01124"/>
    </source>
</evidence>
<dbReference type="SMART" id="SM00342">
    <property type="entry name" value="HTH_ARAC"/>
    <property type="match status" value="1"/>
</dbReference>
<comment type="caution">
    <text evidence="5">The sequence shown here is derived from an EMBL/GenBank/DDBJ whole genome shotgun (WGS) entry which is preliminary data.</text>
</comment>
<accession>A0ABU6DDI7</accession>
<protein>
    <submittedName>
        <fullName evidence="5">AraC family transcriptional regulator</fullName>
    </submittedName>
</protein>
<proteinExistence type="predicted"/>
<sequence>MDDIRKILLERLSTVAELWKQLRETKNHRLLIHDVKAYIDAHYANADLSLQMLAEQFSLSKNYVSRLFKEETGENFIDYLTALRIFHSKQLLEETGTSIQDIAGLVGYEHYFSFNRAFKKLTGFPPSDFRKKRFTDKIL</sequence>
<dbReference type="InterPro" id="IPR009057">
    <property type="entry name" value="Homeodomain-like_sf"/>
</dbReference>
<dbReference type="RefSeq" id="WP_127452505.1">
    <property type="nucleotide sequence ID" value="NZ_JAROBY010000026.1"/>
</dbReference>
<evidence type="ECO:0000256" key="3">
    <source>
        <dbReference type="ARBA" id="ARBA00023163"/>
    </source>
</evidence>
<keyword evidence="1" id="KW-0805">Transcription regulation</keyword>